<evidence type="ECO:0000256" key="1">
    <source>
        <dbReference type="ARBA" id="ARBA00010296"/>
    </source>
</evidence>
<dbReference type="PROSITE" id="PS51257">
    <property type="entry name" value="PROKAR_LIPOPROTEIN"/>
    <property type="match status" value="1"/>
</dbReference>
<keyword evidence="9" id="KW-1185">Reference proteome</keyword>
<keyword evidence="6" id="KW-0449">Lipoprotein</keyword>
<name>A0A062VI27_9PROT</name>
<reference evidence="8 9" key="1">
    <citation type="journal article" date="2014" name="Antonie Van Leeuwenhoek">
        <title>Hyphomonas beringensis sp. nov. and Hyphomonas chukchiensis sp. nov., isolated from surface seawater of the Bering Sea and Chukchi Sea.</title>
        <authorList>
            <person name="Li C."/>
            <person name="Lai Q."/>
            <person name="Li G."/>
            <person name="Dong C."/>
            <person name="Wang J."/>
            <person name="Liao Y."/>
            <person name="Shao Z."/>
        </authorList>
    </citation>
    <scope>NUCLEOTIDE SEQUENCE [LARGE SCALE GENOMIC DNA]</scope>
    <source>
        <strain evidence="8 9">PS728</strain>
    </source>
</reference>
<keyword evidence="5" id="KW-0564">Palmitate</keyword>
<dbReference type="GO" id="GO:0016020">
    <property type="term" value="C:membrane"/>
    <property type="evidence" value="ECO:0007669"/>
    <property type="project" value="InterPro"/>
</dbReference>
<sequence>MKKVMMALIAVVALPALAACNTIEGVGKDVKAGGQAVEETAKEVKEEITK</sequence>
<keyword evidence="4" id="KW-0472">Membrane</keyword>
<dbReference type="GO" id="GO:0009636">
    <property type="term" value="P:response to toxic substance"/>
    <property type="evidence" value="ECO:0007669"/>
    <property type="project" value="InterPro"/>
</dbReference>
<proteinExistence type="inferred from homology"/>
<evidence type="ECO:0000256" key="3">
    <source>
        <dbReference type="ARBA" id="ARBA00022729"/>
    </source>
</evidence>
<protein>
    <submittedName>
        <fullName evidence="8">Small secreted protein</fullName>
    </submittedName>
</protein>
<evidence type="ECO:0000256" key="6">
    <source>
        <dbReference type="ARBA" id="ARBA00023288"/>
    </source>
</evidence>
<evidence type="ECO:0000256" key="7">
    <source>
        <dbReference type="SAM" id="SignalP"/>
    </source>
</evidence>
<keyword evidence="3 7" id="KW-0732">Signal</keyword>
<dbReference type="STRING" id="1280954.HPO_06518"/>
<feature type="signal peptide" evidence="7">
    <location>
        <begin position="1"/>
        <end position="18"/>
    </location>
</feature>
<evidence type="ECO:0000313" key="9">
    <source>
        <dbReference type="Proteomes" id="UP000027100"/>
    </source>
</evidence>
<dbReference type="AlphaFoldDB" id="A0A062VI27"/>
<evidence type="ECO:0000256" key="4">
    <source>
        <dbReference type="ARBA" id="ARBA00023136"/>
    </source>
</evidence>
<evidence type="ECO:0000256" key="5">
    <source>
        <dbReference type="ARBA" id="ARBA00023139"/>
    </source>
</evidence>
<evidence type="ECO:0000256" key="2">
    <source>
        <dbReference type="ARBA" id="ARBA00022475"/>
    </source>
</evidence>
<dbReference type="Proteomes" id="UP000027100">
    <property type="component" value="Unassembled WGS sequence"/>
</dbReference>
<feature type="chain" id="PRO_5001615361" evidence="7">
    <location>
        <begin position="19"/>
        <end position="50"/>
    </location>
</feature>
<dbReference type="PATRIC" id="fig|1280954.3.peg.1322"/>
<evidence type="ECO:0000313" key="8">
    <source>
        <dbReference type="EMBL" id="KCZ99201.1"/>
    </source>
</evidence>
<dbReference type="RefSeq" id="WP_084324201.1">
    <property type="nucleotide sequence ID" value="NZ_ARYM01000006.1"/>
</dbReference>
<comment type="caution">
    <text evidence="8">The sequence shown here is derived from an EMBL/GenBank/DDBJ whole genome shotgun (WGS) entry which is preliminary data.</text>
</comment>
<comment type="similarity">
    <text evidence="1">Belongs to the EcnA/EcnB lipoprotein family.</text>
</comment>
<organism evidence="8 9">
    <name type="scientific">Hyphomonas polymorpha PS728</name>
    <dbReference type="NCBI Taxonomy" id="1280954"/>
    <lineage>
        <taxon>Bacteria</taxon>
        <taxon>Pseudomonadati</taxon>
        <taxon>Pseudomonadota</taxon>
        <taxon>Alphaproteobacteria</taxon>
        <taxon>Hyphomonadales</taxon>
        <taxon>Hyphomonadaceae</taxon>
        <taxon>Hyphomonas</taxon>
    </lineage>
</organism>
<dbReference type="EMBL" id="ARYM01000006">
    <property type="protein sequence ID" value="KCZ99201.1"/>
    <property type="molecule type" value="Genomic_DNA"/>
</dbReference>
<accession>A0A062VI27</accession>
<dbReference type="Pfam" id="PF08085">
    <property type="entry name" value="Entericidin"/>
    <property type="match status" value="1"/>
</dbReference>
<keyword evidence="2" id="KW-1003">Cell membrane</keyword>
<dbReference type="InterPro" id="IPR012556">
    <property type="entry name" value="Entericidin"/>
</dbReference>
<gene>
    <name evidence="8" type="ORF">HPO_06518</name>
</gene>